<dbReference type="Bgee" id="ENSOCUG00000023615">
    <property type="expression patterns" value="Expressed in testis and 1 other cell type or tissue"/>
</dbReference>
<organism evidence="3 4">
    <name type="scientific">Oryctolagus cuniculus</name>
    <name type="common">Rabbit</name>
    <dbReference type="NCBI Taxonomy" id="9986"/>
    <lineage>
        <taxon>Eukaryota</taxon>
        <taxon>Metazoa</taxon>
        <taxon>Chordata</taxon>
        <taxon>Craniata</taxon>
        <taxon>Vertebrata</taxon>
        <taxon>Euteleostomi</taxon>
        <taxon>Mammalia</taxon>
        <taxon>Eutheria</taxon>
        <taxon>Euarchontoglires</taxon>
        <taxon>Glires</taxon>
        <taxon>Lagomorpha</taxon>
        <taxon>Leporidae</taxon>
        <taxon>Oryctolagus</taxon>
    </lineage>
</organism>
<dbReference type="GO" id="GO:0005096">
    <property type="term" value="F:GTPase activator activity"/>
    <property type="evidence" value="ECO:0007669"/>
    <property type="project" value="TreeGrafter"/>
</dbReference>
<evidence type="ECO:0000313" key="3">
    <source>
        <dbReference type="Ensembl" id="ENSOCUP00000015948.3"/>
    </source>
</evidence>
<reference evidence="3" key="3">
    <citation type="submission" date="2025-09" db="UniProtKB">
        <authorList>
            <consortium name="Ensembl"/>
        </authorList>
    </citation>
    <scope>IDENTIFICATION</scope>
    <source>
        <strain evidence="3">Thorbecke</strain>
    </source>
</reference>
<feature type="region of interest" description="Disordered" evidence="1">
    <location>
        <begin position="49"/>
        <end position="74"/>
    </location>
</feature>
<dbReference type="GO" id="GO:0031267">
    <property type="term" value="F:small GTPase binding"/>
    <property type="evidence" value="ECO:0007669"/>
    <property type="project" value="TreeGrafter"/>
</dbReference>
<dbReference type="Gene3D" id="1.10.8.270">
    <property type="entry name" value="putative rabgap domain of human tbc1 domain family member 14 like domains"/>
    <property type="match status" value="1"/>
</dbReference>
<evidence type="ECO:0000256" key="1">
    <source>
        <dbReference type="SAM" id="MobiDB-lite"/>
    </source>
</evidence>
<dbReference type="InterPro" id="IPR000195">
    <property type="entry name" value="Rab-GAP-TBC_dom"/>
</dbReference>
<evidence type="ECO:0000259" key="2">
    <source>
        <dbReference type="PROSITE" id="PS50086"/>
    </source>
</evidence>
<dbReference type="Proteomes" id="UP000001811">
    <property type="component" value="Unplaced"/>
</dbReference>
<dbReference type="PANTHER" id="PTHR47219:SF25">
    <property type="entry name" value="RAB-GAP TBC DOMAIN-CONTAINING PROTEIN"/>
    <property type="match status" value="1"/>
</dbReference>
<reference evidence="3" key="2">
    <citation type="submission" date="2025-08" db="UniProtKB">
        <authorList>
            <consortium name="Ensembl"/>
        </authorList>
    </citation>
    <scope>IDENTIFICATION</scope>
    <source>
        <strain evidence="3">Thorbecke</strain>
    </source>
</reference>
<dbReference type="GeneTree" id="ENSGT00940000161238"/>
<evidence type="ECO:0000313" key="4">
    <source>
        <dbReference type="Proteomes" id="UP000001811"/>
    </source>
</evidence>
<keyword evidence="4" id="KW-1185">Reference proteome</keyword>
<dbReference type="InParanoid" id="G1TG98"/>
<name>G1TG98_RABIT</name>
<dbReference type="SUPFAM" id="SSF47923">
    <property type="entry name" value="Ypt/Rab-GAP domain of gyp1p"/>
    <property type="match status" value="1"/>
</dbReference>
<dbReference type="PANTHER" id="PTHR47219">
    <property type="entry name" value="RAB GTPASE-ACTIVATING PROTEIN 1-LIKE"/>
    <property type="match status" value="1"/>
</dbReference>
<sequence>MDTLRSGRGQEQAAIITKHEQVRARVLGEEVGPCLKHCACESQTLPPWGHGEGGSGPPVTETQASHLGPLSLQGPHKEAQFHLGEEDDESGALVPDKLRFLHKQKPPRPGCLAMQGRKHQEGRRLQKWNKMLRNFTKYHSSEKFHWRIEKGIPTQVRGKVWAMMLSVDTRKAQNPGKFEEMKERARLCSDQVQQIDEEVARTFRSHIMFRERYGAKQRSLFEVLLAYSMYNPVSILGSYRRCYPGSPCRAPLATEIPACVEGASLIHKAETEG</sequence>
<dbReference type="PaxDb" id="9986-ENSOCUP00000015948"/>
<proteinExistence type="predicted"/>
<dbReference type="Ensembl" id="ENSOCUT00000031275.3">
    <property type="protein sequence ID" value="ENSOCUP00000015948.3"/>
    <property type="gene ID" value="ENSOCUG00000023615.3"/>
</dbReference>
<dbReference type="PROSITE" id="PS50086">
    <property type="entry name" value="TBC_RABGAP"/>
    <property type="match status" value="1"/>
</dbReference>
<reference evidence="3 4" key="1">
    <citation type="journal article" date="2011" name="Nature">
        <title>A high-resolution map of human evolutionary constraint using 29 mammals.</title>
        <authorList>
            <person name="Lindblad-Toh K."/>
            <person name="Garber M."/>
            <person name="Zuk O."/>
            <person name="Lin M.F."/>
            <person name="Parker B.J."/>
            <person name="Washietl S."/>
            <person name="Kheradpour P."/>
            <person name="Ernst J."/>
            <person name="Jordan G."/>
            <person name="Mauceli E."/>
            <person name="Ward L.D."/>
            <person name="Lowe C.B."/>
            <person name="Holloway A.K."/>
            <person name="Clamp M."/>
            <person name="Gnerre S."/>
            <person name="Alfoldi J."/>
            <person name="Beal K."/>
            <person name="Chang J."/>
            <person name="Clawson H."/>
            <person name="Cuff J."/>
            <person name="Di Palma F."/>
            <person name="Fitzgerald S."/>
            <person name="Flicek P."/>
            <person name="Guttman M."/>
            <person name="Hubisz M.J."/>
            <person name="Jaffe D.B."/>
            <person name="Jungreis I."/>
            <person name="Kent W.J."/>
            <person name="Kostka D."/>
            <person name="Lara M."/>
            <person name="Martins A.L."/>
            <person name="Massingham T."/>
            <person name="Moltke I."/>
            <person name="Raney B.J."/>
            <person name="Rasmussen M.D."/>
            <person name="Robinson J."/>
            <person name="Stark A."/>
            <person name="Vilella A.J."/>
            <person name="Wen J."/>
            <person name="Xie X."/>
            <person name="Zody M.C."/>
            <person name="Baldwin J."/>
            <person name="Bloom T."/>
            <person name="Chin C.W."/>
            <person name="Heiman D."/>
            <person name="Nicol R."/>
            <person name="Nusbaum C."/>
            <person name="Young S."/>
            <person name="Wilkinson J."/>
            <person name="Worley K.C."/>
            <person name="Kovar C.L."/>
            <person name="Muzny D.M."/>
            <person name="Gibbs R.A."/>
            <person name="Cree A."/>
            <person name="Dihn H.H."/>
            <person name="Fowler G."/>
            <person name="Jhangiani S."/>
            <person name="Joshi V."/>
            <person name="Lee S."/>
            <person name="Lewis L.R."/>
            <person name="Nazareth L.V."/>
            <person name="Okwuonu G."/>
            <person name="Santibanez J."/>
            <person name="Warren W.C."/>
            <person name="Mardis E.R."/>
            <person name="Weinstock G.M."/>
            <person name="Wilson R.K."/>
            <person name="Delehaunty K."/>
            <person name="Dooling D."/>
            <person name="Fronik C."/>
            <person name="Fulton L."/>
            <person name="Fulton B."/>
            <person name="Graves T."/>
            <person name="Minx P."/>
            <person name="Sodergren E."/>
            <person name="Birney E."/>
            <person name="Margulies E.H."/>
            <person name="Herrero J."/>
            <person name="Green E.D."/>
            <person name="Haussler D."/>
            <person name="Siepel A."/>
            <person name="Goldman N."/>
            <person name="Pollard K.S."/>
            <person name="Pedersen J.S."/>
            <person name="Lander E.S."/>
            <person name="Kellis M."/>
        </authorList>
    </citation>
    <scope>NUCLEOTIDE SEQUENCE [LARGE SCALE GENOMIC DNA]</scope>
    <source>
        <strain evidence="4">Thorbecke</strain>
    </source>
</reference>
<dbReference type="Pfam" id="PF00566">
    <property type="entry name" value="RabGAP-TBC"/>
    <property type="match status" value="1"/>
</dbReference>
<dbReference type="InterPro" id="IPR050302">
    <property type="entry name" value="Rab_GAP_TBC_domain"/>
</dbReference>
<dbReference type="AlphaFoldDB" id="G1TG98"/>
<feature type="domain" description="Rab-GAP TBC" evidence="2">
    <location>
        <begin position="151"/>
        <end position="273"/>
    </location>
</feature>
<protein>
    <recommendedName>
        <fullName evidence="2">Rab-GAP TBC domain-containing protein</fullName>
    </recommendedName>
</protein>
<dbReference type="SMR" id="G1TG98"/>
<accession>G1TG98</accession>
<dbReference type="InterPro" id="IPR035969">
    <property type="entry name" value="Rab-GAP_TBC_sf"/>
</dbReference>
<dbReference type="Gene3D" id="1.10.10.750">
    <property type="entry name" value="Ypt/Rab-GAP domain of gyp1p, domain 1"/>
    <property type="match status" value="1"/>
</dbReference>
<dbReference type="eggNOG" id="KOG1102">
    <property type="taxonomic scope" value="Eukaryota"/>
</dbReference>
<dbReference type="HOGENOM" id="CLU_005350_10_0_1"/>